<proteinExistence type="predicted"/>
<evidence type="ECO:0000313" key="1">
    <source>
        <dbReference type="EMBL" id="PID58229.1"/>
    </source>
</evidence>
<gene>
    <name evidence="1" type="ORF">CSB45_03945</name>
</gene>
<evidence type="ECO:0000313" key="2">
    <source>
        <dbReference type="Proteomes" id="UP000229740"/>
    </source>
</evidence>
<comment type="caution">
    <text evidence="1">The sequence shown here is derived from an EMBL/GenBank/DDBJ whole genome shotgun (WGS) entry which is preliminary data.</text>
</comment>
<reference evidence="1 2" key="1">
    <citation type="submission" date="2017-10" db="EMBL/GenBank/DDBJ databases">
        <title>Novel microbial diversity and functional potential in the marine mammal oral microbiome.</title>
        <authorList>
            <person name="Dudek N.K."/>
            <person name="Sun C.L."/>
            <person name="Burstein D."/>
            <person name="Kantor R.S."/>
            <person name="Aliaga Goltsman D.S."/>
            <person name="Bik E.M."/>
            <person name="Thomas B.C."/>
            <person name="Banfield J.F."/>
            <person name="Relman D.A."/>
        </authorList>
    </citation>
    <scope>NUCLEOTIDE SEQUENCE [LARGE SCALE GENOMIC DNA]</scope>
    <source>
        <strain evidence="1">DOLZORAL124_49_17</strain>
    </source>
</reference>
<name>A0A2G6E7Z7_9BACT</name>
<sequence>MSIVLKIRAFEHAVCGSQTGKMRQFCHQTCGSIQQSLSACSQIFIDTTVNNIIQIYMGILRIQIQGENL</sequence>
<protein>
    <submittedName>
        <fullName evidence="1">Uncharacterized protein</fullName>
    </submittedName>
</protein>
<organism evidence="1 2">
    <name type="scientific">candidate division KSB3 bacterium</name>
    <dbReference type="NCBI Taxonomy" id="2044937"/>
    <lineage>
        <taxon>Bacteria</taxon>
        <taxon>candidate division KSB3</taxon>
    </lineage>
</organism>
<dbReference type="AlphaFoldDB" id="A0A2G6E7Z7"/>
<dbReference type="Proteomes" id="UP000229740">
    <property type="component" value="Unassembled WGS sequence"/>
</dbReference>
<accession>A0A2G6E7Z7</accession>
<dbReference type="EMBL" id="PDPS01000023">
    <property type="protein sequence ID" value="PID58229.1"/>
    <property type="molecule type" value="Genomic_DNA"/>
</dbReference>